<proteinExistence type="predicted"/>
<reference evidence="2" key="1">
    <citation type="journal article" date="2019" name="Int. J. Syst. Evol. Microbiol.">
        <title>The Global Catalogue of Microorganisms (GCM) 10K type strain sequencing project: providing services to taxonomists for standard genome sequencing and annotation.</title>
        <authorList>
            <consortium name="The Broad Institute Genomics Platform"/>
            <consortium name="The Broad Institute Genome Sequencing Center for Infectious Disease"/>
            <person name="Wu L."/>
            <person name="Ma J."/>
        </authorList>
    </citation>
    <scope>NUCLEOTIDE SEQUENCE [LARGE SCALE GENOMIC DNA]</scope>
    <source>
        <strain evidence="2">JCM 14969</strain>
    </source>
</reference>
<protein>
    <submittedName>
        <fullName evidence="1">Uncharacterized protein</fullName>
    </submittedName>
</protein>
<evidence type="ECO:0000313" key="2">
    <source>
        <dbReference type="Proteomes" id="UP001500393"/>
    </source>
</evidence>
<gene>
    <name evidence="1" type="ORF">GCM10009789_48560</name>
</gene>
<dbReference type="EMBL" id="BAAAOS010000033">
    <property type="protein sequence ID" value="GAA1589197.1"/>
    <property type="molecule type" value="Genomic_DNA"/>
</dbReference>
<sequence>MQHMSSYSYADPVLGMVVLRIPAEIALSNDLLPAGALTREQIVELAERREQVALHLHSSLFFHEWAHTLQVAAYPNLYRRAAVQARPIGAYWNTLRGRPQEWQLPLNLQLRDDYVMMSMLGTVAARLEINDRGVGLTPVPEGTLRRGVLTENDLVEEDAQVLQYRVEIGGAGSGRSYRRWLSEGQRYSRAFSILSQHMSDGQALRLLPRMVRAAFHTTRPLNAFASLLGTILHEGPDLFSDLDDAFSRTLLVDHLQGVYGDVDQEWADIRKDEPERLAVVSPERHRALVENTPHLPVRWYAGWNADPATGGFLDKYLATPWKYTGRGGDRLDDELSRFQPPLLLVLVDHPDRNLAAQTVKVSPSLKDLESEELGVSVRTLLMEVFRSKLLSDTRLAVRPPFAACPHATCPYHPTRLCDGWIPLPKRQEDCLFPEYLRGNTGHTLDQAGKHLVPLTERPD</sequence>
<keyword evidence="2" id="KW-1185">Reference proteome</keyword>
<dbReference type="Proteomes" id="UP001500393">
    <property type="component" value="Unassembled WGS sequence"/>
</dbReference>
<accession>A0ABP4PTY3</accession>
<name>A0ABP4PTY3_9ACTN</name>
<comment type="caution">
    <text evidence="1">The sequence shown here is derived from an EMBL/GenBank/DDBJ whole genome shotgun (WGS) entry which is preliminary data.</text>
</comment>
<organism evidence="1 2">
    <name type="scientific">Kribbella sancticallisti</name>
    <dbReference type="NCBI Taxonomy" id="460087"/>
    <lineage>
        <taxon>Bacteria</taxon>
        <taxon>Bacillati</taxon>
        <taxon>Actinomycetota</taxon>
        <taxon>Actinomycetes</taxon>
        <taxon>Propionibacteriales</taxon>
        <taxon>Kribbellaceae</taxon>
        <taxon>Kribbella</taxon>
    </lineage>
</organism>
<evidence type="ECO:0000313" key="1">
    <source>
        <dbReference type="EMBL" id="GAA1589197.1"/>
    </source>
</evidence>